<dbReference type="Proteomes" id="UP000286598">
    <property type="component" value="Unassembled WGS sequence"/>
</dbReference>
<sequence>MKNLIIPIDHLVMLAELDDKEAGQMAKAIAQYANKETAPSFSNGALKAIFTLFRSNIDAQRESSAKRREINTTNAMGKKSAAKKKAAKKAIATDSESQQIADDATEASEAVEESLPLDAIEAVYPKLGTYRNESLSIWESFNEEKKRKAIGFVQTYISQTPNAIDQMYLNRYLGAEPWEK</sequence>
<feature type="domain" description="DUF6291" evidence="2">
    <location>
        <begin position="8"/>
        <end position="75"/>
    </location>
</feature>
<protein>
    <recommendedName>
        <fullName evidence="2">DUF6291 domain-containing protein</fullName>
    </recommendedName>
</protein>
<organism evidence="3 4">
    <name type="scientific">Leyella stercorea</name>
    <dbReference type="NCBI Taxonomy" id="363265"/>
    <lineage>
        <taxon>Bacteria</taxon>
        <taxon>Pseudomonadati</taxon>
        <taxon>Bacteroidota</taxon>
        <taxon>Bacteroidia</taxon>
        <taxon>Bacteroidales</taxon>
        <taxon>Prevotellaceae</taxon>
        <taxon>Leyella</taxon>
    </lineage>
</organism>
<keyword evidence="4" id="KW-1185">Reference proteome</keyword>
<dbReference type="OrthoDB" id="9995743at2"/>
<proteinExistence type="predicted"/>
<dbReference type="InterPro" id="IPR046258">
    <property type="entry name" value="DUF6291"/>
</dbReference>
<evidence type="ECO:0000256" key="1">
    <source>
        <dbReference type="SAM" id="MobiDB-lite"/>
    </source>
</evidence>
<accession>A0A3R6IUT3</accession>
<name>A0A3R6IUT3_9BACT</name>
<gene>
    <name evidence="3" type="ORF">DW060_05455</name>
</gene>
<dbReference type="EMBL" id="QRNO01000020">
    <property type="protein sequence ID" value="RHK51141.1"/>
    <property type="molecule type" value="Genomic_DNA"/>
</dbReference>
<evidence type="ECO:0000313" key="4">
    <source>
        <dbReference type="Proteomes" id="UP000286598"/>
    </source>
</evidence>
<evidence type="ECO:0000259" key="2">
    <source>
        <dbReference type="Pfam" id="PF19808"/>
    </source>
</evidence>
<dbReference type="AlphaFoldDB" id="A0A3R6IUT3"/>
<dbReference type="Pfam" id="PF19808">
    <property type="entry name" value="DUF6291"/>
    <property type="match status" value="1"/>
</dbReference>
<evidence type="ECO:0000313" key="3">
    <source>
        <dbReference type="EMBL" id="RHK51141.1"/>
    </source>
</evidence>
<comment type="caution">
    <text evidence="3">The sequence shown here is derived from an EMBL/GenBank/DDBJ whole genome shotgun (WGS) entry which is preliminary data.</text>
</comment>
<dbReference type="RefSeq" id="WP_118355081.1">
    <property type="nucleotide sequence ID" value="NZ_JAJXFH010000012.1"/>
</dbReference>
<reference evidence="3 4" key="1">
    <citation type="submission" date="2018-08" db="EMBL/GenBank/DDBJ databases">
        <title>A genome reference for cultivated species of the human gut microbiota.</title>
        <authorList>
            <person name="Zou Y."/>
            <person name="Xue W."/>
            <person name="Luo G."/>
        </authorList>
    </citation>
    <scope>NUCLEOTIDE SEQUENCE [LARGE SCALE GENOMIC DNA]</scope>
    <source>
        <strain evidence="3 4">AF42-9</strain>
    </source>
</reference>
<feature type="region of interest" description="Disordered" evidence="1">
    <location>
        <begin position="61"/>
        <end position="106"/>
    </location>
</feature>
<feature type="compositionally biased region" description="Basic and acidic residues" evidence="1">
    <location>
        <begin position="61"/>
        <end position="70"/>
    </location>
</feature>